<dbReference type="AlphaFoldDB" id="A0A173R3H7"/>
<name>A0A173R3H7_9FIRM</name>
<evidence type="ECO:0000313" key="2">
    <source>
        <dbReference type="EMBL" id="MTK20787.1"/>
    </source>
</evidence>
<protein>
    <submittedName>
        <fullName evidence="2">Uncharacterized protein</fullName>
    </submittedName>
</protein>
<organism evidence="2 3">
    <name type="scientific">Turicibacter sanguinis</name>
    <dbReference type="NCBI Taxonomy" id="154288"/>
    <lineage>
        <taxon>Bacteria</taxon>
        <taxon>Bacillati</taxon>
        <taxon>Bacillota</taxon>
        <taxon>Erysipelotrichia</taxon>
        <taxon>Erysipelotrichales</taxon>
        <taxon>Turicibacteraceae</taxon>
        <taxon>Turicibacter</taxon>
    </lineage>
</organism>
<dbReference type="Proteomes" id="UP000487649">
    <property type="component" value="Unassembled WGS sequence"/>
</dbReference>
<feature type="compositionally biased region" description="Polar residues" evidence="1">
    <location>
        <begin position="11"/>
        <end position="20"/>
    </location>
</feature>
<dbReference type="EMBL" id="WMQE01000008">
    <property type="protein sequence ID" value="MTK20787.1"/>
    <property type="molecule type" value="Genomic_DNA"/>
</dbReference>
<reference evidence="2 3" key="1">
    <citation type="journal article" date="2019" name="Nat. Med.">
        <title>A library of human gut bacterial isolates paired with longitudinal multiomics data enables mechanistic microbiome research.</title>
        <authorList>
            <person name="Poyet M."/>
            <person name="Groussin M."/>
            <person name="Gibbons S.M."/>
            <person name="Avila-Pacheco J."/>
            <person name="Jiang X."/>
            <person name="Kearney S.M."/>
            <person name="Perrotta A.R."/>
            <person name="Berdy B."/>
            <person name="Zhao S."/>
            <person name="Lieberman T.D."/>
            <person name="Swanson P.K."/>
            <person name="Smith M."/>
            <person name="Roesemann S."/>
            <person name="Alexander J.E."/>
            <person name="Rich S.A."/>
            <person name="Livny J."/>
            <person name="Vlamakis H."/>
            <person name="Clish C."/>
            <person name="Bullock K."/>
            <person name="Deik A."/>
            <person name="Scott J."/>
            <person name="Pierce K.A."/>
            <person name="Xavier R.J."/>
            <person name="Alm E.J."/>
        </authorList>
    </citation>
    <scope>NUCLEOTIDE SEQUENCE [LARGE SCALE GENOMIC DNA]</scope>
    <source>
        <strain evidence="2 3">BIOML-A198</strain>
    </source>
</reference>
<gene>
    <name evidence="2" type="ORF">GMA92_04960</name>
</gene>
<feature type="compositionally biased region" description="Basic residues" evidence="1">
    <location>
        <begin position="1"/>
        <end position="10"/>
    </location>
</feature>
<proteinExistence type="predicted"/>
<evidence type="ECO:0000256" key="1">
    <source>
        <dbReference type="SAM" id="MobiDB-lite"/>
    </source>
</evidence>
<feature type="region of interest" description="Disordered" evidence="1">
    <location>
        <begin position="1"/>
        <end position="21"/>
    </location>
</feature>
<dbReference type="RefSeq" id="WP_006783769.1">
    <property type="nucleotide sequence ID" value="NZ_CABJBH010000013.1"/>
</dbReference>
<dbReference type="OrthoDB" id="9957820at2"/>
<sequence>MSKNHKKGKHSQSNNRSKLTTRMEVEFGSEFVGDAKRAAQAVETRVKNNALRYGFGQED</sequence>
<comment type="caution">
    <text evidence="2">The sequence shown here is derived from an EMBL/GenBank/DDBJ whole genome shotgun (WGS) entry which is preliminary data.</text>
</comment>
<accession>A0A173R3H7</accession>
<evidence type="ECO:0000313" key="3">
    <source>
        <dbReference type="Proteomes" id="UP000487649"/>
    </source>
</evidence>